<dbReference type="SUPFAM" id="SSF144217">
    <property type="entry name" value="CSL zinc finger"/>
    <property type="match status" value="1"/>
</dbReference>
<dbReference type="Pfam" id="PF05207">
    <property type="entry name" value="Zn_ribbon_CSL"/>
    <property type="match status" value="1"/>
</dbReference>
<gene>
    <name evidence="8" type="ORF">HYE67_007440</name>
</gene>
<dbReference type="InterPro" id="IPR040922">
    <property type="entry name" value="Ribosomal_mL59_dom"/>
</dbReference>
<keyword evidence="5" id="KW-0408">Iron</keyword>
<sequence length="369" mass="41958">MASAPQLIGLAKSLPAPLQRFFARYPPAAILPENAPKTRYQEDRPNPFRFYKHPVTGKWQDPVYSNRRQAELVKMARDNGVEDLLPDTRKATEYQLAHRVEHGLRVKGTGVGQKVKGHIHERHMIAKMEKRRKAMLDMPSLIKRWKRKTTDGMTAFVRPVHLPVYFYVQEHLQRSCQRLATHQSRQSISLTADTATHYQVLNITSALLDTQHDSTPLIKRAYHRALLRNHPDKVANSDPSSVFFTVDQITTALNVLSSPSARAAYDAALRVSRPTGAAGRDGSFQTGVENVDLDDLPFDEDQECWYRPCRCGNEHSYKFREADLEEVSEEGELVVGCLDCSLWLRVHFAVLDENEDDVQPSSTTSKDRI</sequence>
<keyword evidence="4" id="KW-0479">Metal-binding</keyword>
<comment type="function">
    <text evidence="1">Required for the first step of diphthamide biosynthesis, the transfer of 3-amino-3-carboxypropyl from S-adenosyl-L-methionine to a histidine residue. Diphthamide is a post-translational modification of histidine which occurs in elongation factor 2.</text>
</comment>
<evidence type="ECO:0000259" key="7">
    <source>
        <dbReference type="PROSITE" id="PS51074"/>
    </source>
</evidence>
<proteinExistence type="inferred from homology"/>
<feature type="domain" description="DPH-type MB" evidence="7">
    <location>
        <begin position="287"/>
        <end position="349"/>
    </location>
</feature>
<dbReference type="SMART" id="SM00271">
    <property type="entry name" value="DnaJ"/>
    <property type="match status" value="1"/>
</dbReference>
<dbReference type="GO" id="GO:0046872">
    <property type="term" value="F:metal ion binding"/>
    <property type="evidence" value="ECO:0007669"/>
    <property type="project" value="UniProtKB-KW"/>
</dbReference>
<reference evidence="8" key="1">
    <citation type="submission" date="2020-11" db="EMBL/GenBank/DDBJ databases">
        <title>The chromosome-scale genome resource for two endophytic Fusarium species: F. culmorum and F. pseudograminearum.</title>
        <authorList>
            <person name="Yuan Z."/>
        </authorList>
    </citation>
    <scope>NUCLEOTIDE SEQUENCE</scope>
    <source>
        <strain evidence="8">Class2-1B</strain>
    </source>
</reference>
<dbReference type="InterPro" id="IPR001623">
    <property type="entry name" value="DnaJ_domain"/>
</dbReference>
<dbReference type="InterPro" id="IPR007872">
    <property type="entry name" value="DPH_MB_dom"/>
</dbReference>
<dbReference type="InterPro" id="IPR036671">
    <property type="entry name" value="DPH_MB_sf"/>
</dbReference>
<evidence type="ECO:0000256" key="1">
    <source>
        <dbReference type="ARBA" id="ARBA00003474"/>
    </source>
</evidence>
<dbReference type="InterPro" id="IPR037507">
    <property type="entry name" value="Ribosomal_mL59"/>
</dbReference>
<evidence type="ECO:0000256" key="5">
    <source>
        <dbReference type="ARBA" id="ARBA00023004"/>
    </source>
</evidence>
<dbReference type="PANTHER" id="PTHR28041">
    <property type="entry name" value="54S RIBOSOMAL PROTEIN L25, MITOCHONDRIAL"/>
    <property type="match status" value="1"/>
</dbReference>
<dbReference type="PROSITE" id="PS50076">
    <property type="entry name" value="DNAJ_2"/>
    <property type="match status" value="1"/>
</dbReference>
<accession>A0A7S8DB55</accession>
<dbReference type="GO" id="GO:0005762">
    <property type="term" value="C:mitochondrial large ribosomal subunit"/>
    <property type="evidence" value="ECO:0007669"/>
    <property type="project" value="InterPro"/>
</dbReference>
<dbReference type="Gene3D" id="1.10.287.110">
    <property type="entry name" value="DnaJ domain"/>
    <property type="match status" value="1"/>
</dbReference>
<evidence type="ECO:0000256" key="2">
    <source>
        <dbReference type="ARBA" id="ARBA00006169"/>
    </source>
</evidence>
<dbReference type="Pfam" id="PF00226">
    <property type="entry name" value="DnaJ"/>
    <property type="match status" value="1"/>
</dbReference>
<dbReference type="GO" id="GO:0003735">
    <property type="term" value="F:structural constituent of ribosome"/>
    <property type="evidence" value="ECO:0007669"/>
    <property type="project" value="InterPro"/>
</dbReference>
<dbReference type="Pfam" id="PF18126">
    <property type="entry name" value="Mitoc_mL59"/>
    <property type="match status" value="1"/>
</dbReference>
<name>A0A7S8DB55_FUSCU</name>
<dbReference type="PROSITE" id="PS51074">
    <property type="entry name" value="DPH_MB"/>
    <property type="match status" value="1"/>
</dbReference>
<evidence type="ECO:0000313" key="9">
    <source>
        <dbReference type="Proteomes" id="UP000663297"/>
    </source>
</evidence>
<evidence type="ECO:0000313" key="8">
    <source>
        <dbReference type="EMBL" id="QPC65209.1"/>
    </source>
</evidence>
<organism evidence="8 9">
    <name type="scientific">Fusarium culmorum</name>
    <dbReference type="NCBI Taxonomy" id="5516"/>
    <lineage>
        <taxon>Eukaryota</taxon>
        <taxon>Fungi</taxon>
        <taxon>Dikarya</taxon>
        <taxon>Ascomycota</taxon>
        <taxon>Pezizomycotina</taxon>
        <taxon>Sordariomycetes</taxon>
        <taxon>Hypocreomycetidae</taxon>
        <taxon>Hypocreales</taxon>
        <taxon>Nectriaceae</taxon>
        <taxon>Fusarium</taxon>
    </lineage>
</organism>
<dbReference type="InterPro" id="IPR036869">
    <property type="entry name" value="J_dom_sf"/>
</dbReference>
<feature type="domain" description="J" evidence="6">
    <location>
        <begin position="196"/>
        <end position="269"/>
    </location>
</feature>
<dbReference type="Proteomes" id="UP000663297">
    <property type="component" value="Chromosome 3"/>
</dbReference>
<dbReference type="SUPFAM" id="SSF46565">
    <property type="entry name" value="Chaperone J-domain"/>
    <property type="match status" value="1"/>
</dbReference>
<dbReference type="PANTHER" id="PTHR28041:SF1">
    <property type="entry name" value="LARGE RIBOSOMAL SUBUNIT PROTEIN ML59"/>
    <property type="match status" value="1"/>
</dbReference>
<comment type="similarity">
    <text evidence="2">Belongs to the DPH4 family.</text>
</comment>
<dbReference type="Gene3D" id="3.10.660.10">
    <property type="entry name" value="DPH Zinc finger"/>
    <property type="match status" value="1"/>
</dbReference>
<evidence type="ECO:0000256" key="3">
    <source>
        <dbReference type="ARBA" id="ARBA00021797"/>
    </source>
</evidence>
<evidence type="ECO:0000259" key="6">
    <source>
        <dbReference type="PROSITE" id="PS50076"/>
    </source>
</evidence>
<dbReference type="CDD" id="cd06257">
    <property type="entry name" value="DnaJ"/>
    <property type="match status" value="1"/>
</dbReference>
<evidence type="ECO:0000256" key="4">
    <source>
        <dbReference type="ARBA" id="ARBA00022723"/>
    </source>
</evidence>
<dbReference type="EMBL" id="CP064749">
    <property type="protein sequence ID" value="QPC65209.1"/>
    <property type="molecule type" value="Genomic_DNA"/>
</dbReference>
<protein>
    <recommendedName>
        <fullName evidence="3">Diphthamide biosynthesis protein 4</fullName>
    </recommendedName>
</protein>
<dbReference type="AlphaFoldDB" id="A0A7S8DB55"/>